<evidence type="ECO:0000313" key="2">
    <source>
        <dbReference type="Proteomes" id="UP001163850"/>
    </source>
</evidence>
<organism evidence="1 2">
    <name type="scientific">Lentinula detonsa</name>
    <dbReference type="NCBI Taxonomy" id="2804962"/>
    <lineage>
        <taxon>Eukaryota</taxon>
        <taxon>Fungi</taxon>
        <taxon>Dikarya</taxon>
        <taxon>Basidiomycota</taxon>
        <taxon>Agaricomycotina</taxon>
        <taxon>Agaricomycetes</taxon>
        <taxon>Agaricomycetidae</taxon>
        <taxon>Agaricales</taxon>
        <taxon>Marasmiineae</taxon>
        <taxon>Omphalotaceae</taxon>
        <taxon>Lentinula</taxon>
    </lineage>
</organism>
<proteinExistence type="predicted"/>
<sequence>MVIYPLSSLRLIIILLFSTSAILDVMSIPLAGRADASSSSGRRKKPSTTRDPMRLFLVRTRKSGQDTRRLEPNEADEFADDWSIYFGYASGFTVVCDNANVPVASPNWPWKVSPLRREYDTSGTFTSIAETLAEIPHGIWRPKAIEMIKAHLERNLPVVGRFSYLDAVMQYLWARKLITDADIGKWNTRVQAMLNIERSDEYVAKMKEIKYDTVEGQQLKLQEETQGQCPNFDFNHFPNFDESG</sequence>
<dbReference type="Proteomes" id="UP001163850">
    <property type="component" value="Unassembled WGS sequence"/>
</dbReference>
<protein>
    <submittedName>
        <fullName evidence="1">Uncharacterized protein</fullName>
    </submittedName>
</protein>
<dbReference type="AlphaFoldDB" id="A0AA38Q289"/>
<evidence type="ECO:0000313" key="1">
    <source>
        <dbReference type="EMBL" id="KAJ3985980.1"/>
    </source>
</evidence>
<dbReference type="EMBL" id="MU801950">
    <property type="protein sequence ID" value="KAJ3985980.1"/>
    <property type="molecule type" value="Genomic_DNA"/>
</dbReference>
<reference evidence="1" key="1">
    <citation type="submission" date="2022-08" db="EMBL/GenBank/DDBJ databases">
        <authorList>
            <consortium name="DOE Joint Genome Institute"/>
            <person name="Min B."/>
            <person name="Riley R."/>
            <person name="Sierra-Patev S."/>
            <person name="Naranjo-Ortiz M."/>
            <person name="Looney B."/>
            <person name="Konkel Z."/>
            <person name="Slot J.C."/>
            <person name="Sakamoto Y."/>
            <person name="Steenwyk J.L."/>
            <person name="Rokas A."/>
            <person name="Carro J."/>
            <person name="Camarero S."/>
            <person name="Ferreira P."/>
            <person name="Molpeceres G."/>
            <person name="Ruiz-Duenas F.J."/>
            <person name="Serrano A."/>
            <person name="Henrissat B."/>
            <person name="Drula E."/>
            <person name="Hughes K.W."/>
            <person name="Mata J.L."/>
            <person name="Ishikawa N.K."/>
            <person name="Vargas-Isla R."/>
            <person name="Ushijima S."/>
            <person name="Smith C.A."/>
            <person name="Ahrendt S."/>
            <person name="Andreopoulos W."/>
            <person name="He G."/>
            <person name="Labutti K."/>
            <person name="Lipzen A."/>
            <person name="Ng V."/>
            <person name="Sandor L."/>
            <person name="Barry K."/>
            <person name="Martinez A.T."/>
            <person name="Xiao Y."/>
            <person name="Gibbons J.G."/>
            <person name="Terashima K."/>
            <person name="Hibbett D.S."/>
            <person name="Grigoriev I.V."/>
        </authorList>
    </citation>
    <scope>NUCLEOTIDE SEQUENCE</scope>
    <source>
        <strain evidence="1">TFB7829</strain>
    </source>
</reference>
<accession>A0AA38Q289</accession>
<comment type="caution">
    <text evidence="1">The sequence shown here is derived from an EMBL/GenBank/DDBJ whole genome shotgun (WGS) entry which is preliminary data.</text>
</comment>
<name>A0AA38Q289_9AGAR</name>
<gene>
    <name evidence="1" type="ORF">F5890DRAFT_1552663</name>
</gene>